<proteinExistence type="predicted"/>
<gene>
    <name evidence="1" type="ORF">ACFFR3_41530</name>
</gene>
<comment type="caution">
    <text evidence="1">The sequence shown here is derived from an EMBL/GenBank/DDBJ whole genome shotgun (WGS) entry which is preliminary data.</text>
</comment>
<keyword evidence="2" id="KW-1185">Reference proteome</keyword>
<evidence type="ECO:0000313" key="2">
    <source>
        <dbReference type="Proteomes" id="UP001589568"/>
    </source>
</evidence>
<dbReference type="RefSeq" id="WP_345404408.1">
    <property type="nucleotide sequence ID" value="NZ_BAAAXS010000001.1"/>
</dbReference>
<protein>
    <recommendedName>
        <fullName evidence="3">GNAT family N-acetyltransferase</fullName>
    </recommendedName>
</protein>
<name>A0ABV5P0D0_9ACTN</name>
<organism evidence="1 2">
    <name type="scientific">Nonomuraea salmonea</name>
    <dbReference type="NCBI Taxonomy" id="46181"/>
    <lineage>
        <taxon>Bacteria</taxon>
        <taxon>Bacillati</taxon>
        <taxon>Actinomycetota</taxon>
        <taxon>Actinomycetes</taxon>
        <taxon>Streptosporangiales</taxon>
        <taxon>Streptosporangiaceae</taxon>
        <taxon>Nonomuraea</taxon>
    </lineage>
</organism>
<reference evidence="1 2" key="1">
    <citation type="submission" date="2024-09" db="EMBL/GenBank/DDBJ databases">
        <authorList>
            <person name="Sun Q."/>
            <person name="Mori K."/>
        </authorList>
    </citation>
    <scope>NUCLEOTIDE SEQUENCE [LARGE SCALE GENOMIC DNA]</scope>
    <source>
        <strain evidence="1 2">JCM 3324</strain>
    </source>
</reference>
<accession>A0ABV5P0D0</accession>
<evidence type="ECO:0008006" key="3">
    <source>
        <dbReference type="Google" id="ProtNLM"/>
    </source>
</evidence>
<sequence length="48" mass="5039">MTGSTPPKAGITPPFLTPADDRAAGVYLRVGYRKVGEMLHVSAQGPAR</sequence>
<evidence type="ECO:0000313" key="1">
    <source>
        <dbReference type="EMBL" id="MFB9476015.1"/>
    </source>
</evidence>
<dbReference type="Proteomes" id="UP001589568">
    <property type="component" value="Unassembled WGS sequence"/>
</dbReference>
<dbReference type="Gene3D" id="3.40.630.30">
    <property type="match status" value="1"/>
</dbReference>
<dbReference type="EMBL" id="JBHMCF010000046">
    <property type="protein sequence ID" value="MFB9476015.1"/>
    <property type="molecule type" value="Genomic_DNA"/>
</dbReference>